<evidence type="ECO:0000313" key="2">
    <source>
        <dbReference type="EMBL" id="KAG8184045.1"/>
    </source>
</evidence>
<name>A0AAV6UIN9_9ARAC</name>
<protein>
    <submittedName>
        <fullName evidence="2">Uncharacterized protein</fullName>
    </submittedName>
</protein>
<feature type="compositionally biased region" description="Polar residues" evidence="1">
    <location>
        <begin position="29"/>
        <end position="42"/>
    </location>
</feature>
<feature type="compositionally biased region" description="Basic and acidic residues" evidence="1">
    <location>
        <begin position="49"/>
        <end position="59"/>
    </location>
</feature>
<proteinExistence type="predicted"/>
<feature type="region of interest" description="Disordered" evidence="1">
    <location>
        <begin position="29"/>
        <end position="94"/>
    </location>
</feature>
<dbReference type="EMBL" id="JAFNEN010000390">
    <property type="protein sequence ID" value="KAG8184045.1"/>
    <property type="molecule type" value="Genomic_DNA"/>
</dbReference>
<comment type="caution">
    <text evidence="2">The sequence shown here is derived from an EMBL/GenBank/DDBJ whole genome shotgun (WGS) entry which is preliminary data.</text>
</comment>
<organism evidence="2 3">
    <name type="scientific">Oedothorax gibbosus</name>
    <dbReference type="NCBI Taxonomy" id="931172"/>
    <lineage>
        <taxon>Eukaryota</taxon>
        <taxon>Metazoa</taxon>
        <taxon>Ecdysozoa</taxon>
        <taxon>Arthropoda</taxon>
        <taxon>Chelicerata</taxon>
        <taxon>Arachnida</taxon>
        <taxon>Araneae</taxon>
        <taxon>Araneomorphae</taxon>
        <taxon>Entelegynae</taxon>
        <taxon>Araneoidea</taxon>
        <taxon>Linyphiidae</taxon>
        <taxon>Erigoninae</taxon>
        <taxon>Oedothorax</taxon>
    </lineage>
</organism>
<dbReference type="AlphaFoldDB" id="A0AAV6UIN9"/>
<gene>
    <name evidence="2" type="ORF">JTE90_011543</name>
</gene>
<reference evidence="2 3" key="1">
    <citation type="journal article" date="2022" name="Nat. Ecol. Evol.">
        <title>A masculinizing supergene underlies an exaggerated male reproductive morph in a spider.</title>
        <authorList>
            <person name="Hendrickx F."/>
            <person name="De Corte Z."/>
            <person name="Sonet G."/>
            <person name="Van Belleghem S.M."/>
            <person name="Kostlbacher S."/>
            <person name="Vangestel C."/>
        </authorList>
    </citation>
    <scope>NUCLEOTIDE SEQUENCE [LARGE SCALE GENOMIC DNA]</scope>
    <source>
        <strain evidence="2">W744_W776</strain>
    </source>
</reference>
<sequence length="94" mass="10534">MEYVGVTASKQHYPLILIGYLTIASRSNNPFPIQKLQPSQNKTTRKKQSPKESSIEIDKSHRRTCGVISPSPLRYHIPPEEVGSIHPSRCAGNH</sequence>
<accession>A0AAV6UIN9</accession>
<keyword evidence="3" id="KW-1185">Reference proteome</keyword>
<evidence type="ECO:0000256" key="1">
    <source>
        <dbReference type="SAM" id="MobiDB-lite"/>
    </source>
</evidence>
<evidence type="ECO:0000313" key="3">
    <source>
        <dbReference type="Proteomes" id="UP000827092"/>
    </source>
</evidence>
<dbReference type="Proteomes" id="UP000827092">
    <property type="component" value="Unassembled WGS sequence"/>
</dbReference>